<dbReference type="Proteomes" id="UP000030361">
    <property type="component" value="Chromosome"/>
</dbReference>
<dbReference type="PANTHER" id="PTHR12592">
    <property type="entry name" value="ATP-DEPENDENT (S)-NAD(P)H-HYDRATE DEHYDRATASE FAMILY MEMBER"/>
    <property type="match status" value="1"/>
</dbReference>
<dbReference type="GO" id="GO:0052855">
    <property type="term" value="F:ADP-dependent NAD(P)H-hydrate dehydratase activity"/>
    <property type="evidence" value="ECO:0007669"/>
    <property type="project" value="UniProtKB-UniRule"/>
</dbReference>
<comment type="cofactor">
    <cofactor evidence="6">
        <name>Mg(2+)</name>
        <dbReference type="ChEBI" id="CHEBI:18420"/>
    </cofactor>
</comment>
<dbReference type="Gene3D" id="3.40.1190.20">
    <property type="match status" value="1"/>
</dbReference>
<evidence type="ECO:0000256" key="2">
    <source>
        <dbReference type="ARBA" id="ARBA00022840"/>
    </source>
</evidence>
<comment type="catalytic activity">
    <reaction evidence="6">
        <text>(6S)-NADPHX + ADP = AMP + phosphate + NADPH + H(+)</text>
        <dbReference type="Rhea" id="RHEA:32235"/>
        <dbReference type="ChEBI" id="CHEBI:15378"/>
        <dbReference type="ChEBI" id="CHEBI:43474"/>
        <dbReference type="ChEBI" id="CHEBI:57783"/>
        <dbReference type="ChEBI" id="CHEBI:64076"/>
        <dbReference type="ChEBI" id="CHEBI:456215"/>
        <dbReference type="ChEBI" id="CHEBI:456216"/>
        <dbReference type="EC" id="4.2.1.136"/>
    </reaction>
</comment>
<evidence type="ECO:0000256" key="3">
    <source>
        <dbReference type="ARBA" id="ARBA00022857"/>
    </source>
</evidence>
<dbReference type="AlphaFoldDB" id="A0A1S6QJT2"/>
<feature type="binding site" evidence="6">
    <location>
        <begin position="186"/>
        <end position="190"/>
    </location>
    <ligand>
        <name>AMP</name>
        <dbReference type="ChEBI" id="CHEBI:456215"/>
    </ligand>
</feature>
<comment type="subunit">
    <text evidence="6">Homotetramer.</text>
</comment>
<keyword evidence="5 6" id="KW-0456">Lyase</keyword>
<evidence type="ECO:0000256" key="1">
    <source>
        <dbReference type="ARBA" id="ARBA00022741"/>
    </source>
</evidence>
<keyword evidence="3 6" id="KW-0521">NADP</keyword>
<feature type="binding site" evidence="6">
    <location>
        <position position="39"/>
    </location>
    <ligand>
        <name>(6S)-NADPHX</name>
        <dbReference type="ChEBI" id="CHEBI:64076"/>
    </ligand>
</feature>
<dbReference type="PROSITE" id="PS51383">
    <property type="entry name" value="YJEF_C_3"/>
    <property type="match status" value="1"/>
</dbReference>
<dbReference type="HAMAP" id="MF_01965">
    <property type="entry name" value="NADHX_dehydratase"/>
    <property type="match status" value="1"/>
</dbReference>
<dbReference type="CDD" id="cd01171">
    <property type="entry name" value="YXKO-related"/>
    <property type="match status" value="1"/>
</dbReference>
<dbReference type="NCBIfam" id="TIGR00196">
    <property type="entry name" value="yjeF_cterm"/>
    <property type="match status" value="1"/>
</dbReference>
<gene>
    <name evidence="6" type="primary">nnrD</name>
    <name evidence="8" type="ORF">PL11_008210</name>
</gene>
<dbReference type="RefSeq" id="WP_035167408.1">
    <property type="nucleotide sequence ID" value="NZ_CP018906.1"/>
</dbReference>
<dbReference type="KEGG" id="lcu:PL11_008210"/>
<evidence type="ECO:0000259" key="7">
    <source>
        <dbReference type="PROSITE" id="PS51383"/>
    </source>
</evidence>
<feature type="binding site" evidence="6">
    <location>
        <position position="100"/>
    </location>
    <ligand>
        <name>(6S)-NADPHX</name>
        <dbReference type="ChEBI" id="CHEBI:64076"/>
    </ligand>
</feature>
<dbReference type="InterPro" id="IPR029056">
    <property type="entry name" value="Ribokinase-like"/>
</dbReference>
<keyword evidence="2 6" id="KW-0067">ATP-binding</keyword>
<comment type="similarity">
    <text evidence="6">Belongs to the NnrD/CARKD family.</text>
</comment>
<feature type="binding site" evidence="6">
    <location>
        <position position="215"/>
    </location>
    <ligand>
        <name>AMP</name>
        <dbReference type="ChEBI" id="CHEBI:456215"/>
    </ligand>
</feature>
<dbReference type="GO" id="GO:0046496">
    <property type="term" value="P:nicotinamide nucleotide metabolic process"/>
    <property type="evidence" value="ECO:0007669"/>
    <property type="project" value="UniProtKB-UniRule"/>
</dbReference>
<protein>
    <recommendedName>
        <fullName evidence="6">ADP-dependent (S)-NAD(P)H-hydrate dehydratase</fullName>
        <ecNumber evidence="6">4.2.1.136</ecNumber>
    </recommendedName>
    <alternativeName>
        <fullName evidence="6">ADP-dependent NAD(P)HX dehydratase</fullName>
    </alternativeName>
</protein>
<dbReference type="OrthoDB" id="9806925at2"/>
<dbReference type="GO" id="GO:0110051">
    <property type="term" value="P:metabolite repair"/>
    <property type="evidence" value="ECO:0007669"/>
    <property type="project" value="TreeGrafter"/>
</dbReference>
<evidence type="ECO:0000256" key="6">
    <source>
        <dbReference type="HAMAP-Rule" id="MF_01965"/>
    </source>
</evidence>
<sequence>MQKITNDILKIIKKRPANSYKGTFGRIVLIGGNQNFGGAIMMATMAAVYSGAGLVTAVTDKSNQSSLHSHTPEAMFQDIDDLDAVMKLVSQANVVVIGPGLGTEPRSVSVLKELFNQVKTGQTLVIDGSALTIVAEQKLSLPTNSTNVLTPHQMEWQRVSGIEIKNQSPELNQAAAERLNVIAVVKSSRTEVCSPHQEVAENTVGTPAQATGGMGDTLAGLVGGFICQFGNQADVVKAAVYTHSAIAEQLAKTQYVVLPHQISQAIPEFMKKNEH</sequence>
<keyword evidence="9" id="KW-1185">Reference proteome</keyword>
<dbReference type="SUPFAM" id="SSF53613">
    <property type="entry name" value="Ribokinase-like"/>
    <property type="match status" value="1"/>
</dbReference>
<comment type="function">
    <text evidence="6">Catalyzes the dehydration of the S-form of NAD(P)HX at the expense of ADP, which is converted to AMP. Together with NAD(P)HX epimerase, which catalyzes the epimerization of the S- and R-forms, the enzyme allows the repair of both epimers of NAD(P)HX, a damaged form of NAD(P)H that is a result of enzymatic or heat-dependent hydration.</text>
</comment>
<dbReference type="InterPro" id="IPR017953">
    <property type="entry name" value="Carbohydrate_kinase_pred_CS"/>
</dbReference>
<reference evidence="8 9" key="1">
    <citation type="journal article" date="2015" name="Genome Announc.">
        <title>Genome Sequence of Lactobacillus curieae CCTCC M 2011381T, a Novel Producer of Gamma-aminobutyric Acid.</title>
        <authorList>
            <person name="Wang Y."/>
            <person name="Wang Y."/>
            <person name="Lang C."/>
            <person name="Wei D."/>
            <person name="Xu P."/>
            <person name="Xie J."/>
        </authorList>
    </citation>
    <scope>NUCLEOTIDE SEQUENCE [LARGE SCALE GENOMIC DNA]</scope>
    <source>
        <strain evidence="8 9">CCTCC M 2011381</strain>
    </source>
</reference>
<feature type="binding site" evidence="6">
    <location>
        <position position="152"/>
    </location>
    <ligand>
        <name>(6S)-NADPHX</name>
        <dbReference type="ChEBI" id="CHEBI:64076"/>
    </ligand>
</feature>
<dbReference type="EC" id="4.2.1.136" evidence="6"/>
<keyword evidence="4 6" id="KW-0520">NAD</keyword>
<feature type="binding site" evidence="6">
    <location>
        <position position="216"/>
    </location>
    <ligand>
        <name>(6S)-NADPHX</name>
        <dbReference type="ChEBI" id="CHEBI:64076"/>
    </ligand>
</feature>
<name>A0A1S6QJT2_9LACO</name>
<accession>A0A1S6QJT2</accession>
<dbReference type="PROSITE" id="PS01049">
    <property type="entry name" value="YJEF_C_1"/>
    <property type="match status" value="1"/>
</dbReference>
<organism evidence="8 9">
    <name type="scientific">Lentilactobacillus curieae</name>
    <dbReference type="NCBI Taxonomy" id="1138822"/>
    <lineage>
        <taxon>Bacteria</taxon>
        <taxon>Bacillati</taxon>
        <taxon>Bacillota</taxon>
        <taxon>Bacilli</taxon>
        <taxon>Lactobacillales</taxon>
        <taxon>Lactobacillaceae</taxon>
        <taxon>Lentilactobacillus</taxon>
    </lineage>
</organism>
<evidence type="ECO:0000256" key="4">
    <source>
        <dbReference type="ARBA" id="ARBA00023027"/>
    </source>
</evidence>
<dbReference type="GO" id="GO:0052856">
    <property type="term" value="F:NAD(P)HX epimerase activity"/>
    <property type="evidence" value="ECO:0007669"/>
    <property type="project" value="TreeGrafter"/>
</dbReference>
<feature type="domain" description="YjeF C-terminal" evidence="7">
    <location>
        <begin position="4"/>
        <end position="273"/>
    </location>
</feature>
<comment type="catalytic activity">
    <reaction evidence="6">
        <text>(6S)-NADHX + ADP = AMP + phosphate + NADH + H(+)</text>
        <dbReference type="Rhea" id="RHEA:32223"/>
        <dbReference type="ChEBI" id="CHEBI:15378"/>
        <dbReference type="ChEBI" id="CHEBI:43474"/>
        <dbReference type="ChEBI" id="CHEBI:57945"/>
        <dbReference type="ChEBI" id="CHEBI:64074"/>
        <dbReference type="ChEBI" id="CHEBI:456215"/>
        <dbReference type="ChEBI" id="CHEBI:456216"/>
        <dbReference type="EC" id="4.2.1.136"/>
    </reaction>
</comment>
<evidence type="ECO:0000256" key="5">
    <source>
        <dbReference type="ARBA" id="ARBA00023239"/>
    </source>
</evidence>
<dbReference type="eggNOG" id="COG0063">
    <property type="taxonomic scope" value="Bacteria"/>
</dbReference>
<evidence type="ECO:0000313" key="8">
    <source>
        <dbReference type="EMBL" id="AQW21897.1"/>
    </source>
</evidence>
<dbReference type="Pfam" id="PF01256">
    <property type="entry name" value="Carb_kinase"/>
    <property type="match status" value="1"/>
</dbReference>
<dbReference type="PROSITE" id="PS01050">
    <property type="entry name" value="YJEF_C_2"/>
    <property type="match status" value="1"/>
</dbReference>
<keyword evidence="1 6" id="KW-0547">Nucleotide-binding</keyword>
<proteinExistence type="inferred from homology"/>
<dbReference type="EMBL" id="CP018906">
    <property type="protein sequence ID" value="AQW21897.1"/>
    <property type="molecule type" value="Genomic_DNA"/>
</dbReference>
<dbReference type="PANTHER" id="PTHR12592:SF0">
    <property type="entry name" value="ATP-DEPENDENT (S)-NAD(P)H-HYDRATE DEHYDRATASE"/>
    <property type="match status" value="1"/>
</dbReference>
<dbReference type="InterPro" id="IPR000631">
    <property type="entry name" value="CARKD"/>
</dbReference>
<evidence type="ECO:0000313" key="9">
    <source>
        <dbReference type="Proteomes" id="UP000030361"/>
    </source>
</evidence>
<dbReference type="GO" id="GO:0005524">
    <property type="term" value="F:ATP binding"/>
    <property type="evidence" value="ECO:0007669"/>
    <property type="project" value="UniProtKB-KW"/>
</dbReference>